<dbReference type="Proteomes" id="UP000294881">
    <property type="component" value="Unassembled WGS sequence"/>
</dbReference>
<dbReference type="GO" id="GO:0000162">
    <property type="term" value="P:L-tryptophan biosynthetic process"/>
    <property type="evidence" value="ECO:0007669"/>
    <property type="project" value="TreeGrafter"/>
</dbReference>
<dbReference type="GO" id="GO:0005829">
    <property type="term" value="C:cytosol"/>
    <property type="evidence" value="ECO:0007669"/>
    <property type="project" value="TreeGrafter"/>
</dbReference>
<dbReference type="PANTHER" id="PTHR43418">
    <property type="entry name" value="MULTIFUNCTIONAL TRYPTOPHAN BIOSYNTHESIS PROTEIN-RELATED"/>
    <property type="match status" value="1"/>
</dbReference>
<dbReference type="Pfam" id="PF00117">
    <property type="entry name" value="GATase"/>
    <property type="match status" value="1"/>
</dbReference>
<dbReference type="RefSeq" id="WP_132001927.1">
    <property type="nucleotide sequence ID" value="NZ_JBHUNN010000002.1"/>
</dbReference>
<proteinExistence type="predicted"/>
<accession>A0A4R2GXS2</accession>
<dbReference type="AlphaFoldDB" id="A0A4R2GXS2"/>
<evidence type="ECO:0000256" key="1">
    <source>
        <dbReference type="ARBA" id="ARBA00022962"/>
    </source>
</evidence>
<dbReference type="SUPFAM" id="SSF52317">
    <property type="entry name" value="Class I glutamine amidotransferase-like"/>
    <property type="match status" value="1"/>
</dbReference>
<dbReference type="InterPro" id="IPR017926">
    <property type="entry name" value="GATASE"/>
</dbReference>
<dbReference type="CDD" id="cd01743">
    <property type="entry name" value="GATase1_Anthranilate_Synthase"/>
    <property type="match status" value="1"/>
</dbReference>
<sequence>MLLIIDNYDSFVFNIARYCEELGASTRIVRNDAVTTDEIAAMGAAGAITGIILSPGPCTPDEAGVSLAVARELSGRAPLLGVCLGHQCIGAAFGGVVAAAHEPLHGRATAIRHDGGGLFAGLPAPLTVGRYHSLVVEARPEMAAHLRIDARSPQGEIMALSHLRHPTFGVQFHPESVLTAHGHALLANFIRIAAAWRRHDLAERRTR</sequence>
<dbReference type="EMBL" id="SLWL01000001">
    <property type="protein sequence ID" value="TCO16049.1"/>
    <property type="molecule type" value="Genomic_DNA"/>
</dbReference>
<dbReference type="InterPro" id="IPR050472">
    <property type="entry name" value="Anth_synth/Amidotransfase"/>
</dbReference>
<dbReference type="InterPro" id="IPR029062">
    <property type="entry name" value="Class_I_gatase-like"/>
</dbReference>
<dbReference type="PANTHER" id="PTHR43418:SF4">
    <property type="entry name" value="MULTIFUNCTIONAL TRYPTOPHAN BIOSYNTHESIS PROTEIN"/>
    <property type="match status" value="1"/>
</dbReference>
<reference evidence="3 4" key="1">
    <citation type="submission" date="2019-03" db="EMBL/GenBank/DDBJ databases">
        <title>Genomic Encyclopedia of Type Strains, Phase IV (KMG-IV): sequencing the most valuable type-strain genomes for metagenomic binning, comparative biology and taxonomic classification.</title>
        <authorList>
            <person name="Goeker M."/>
        </authorList>
    </citation>
    <scope>NUCLEOTIDE SEQUENCE [LARGE SCALE GENOMIC DNA]</scope>
    <source>
        <strain evidence="3 4">DSM 22958</strain>
    </source>
</reference>
<evidence type="ECO:0000313" key="3">
    <source>
        <dbReference type="EMBL" id="TCO16049.1"/>
    </source>
</evidence>
<keyword evidence="1" id="KW-0315">Glutamine amidotransferase</keyword>
<comment type="caution">
    <text evidence="3">The sequence shown here is derived from an EMBL/GenBank/DDBJ whole genome shotgun (WGS) entry which is preliminary data.</text>
</comment>
<organism evidence="3 4">
    <name type="scientific">Camelimonas lactis</name>
    <dbReference type="NCBI Taxonomy" id="659006"/>
    <lineage>
        <taxon>Bacteria</taxon>
        <taxon>Pseudomonadati</taxon>
        <taxon>Pseudomonadota</taxon>
        <taxon>Alphaproteobacteria</taxon>
        <taxon>Hyphomicrobiales</taxon>
        <taxon>Chelatococcaceae</taxon>
        <taxon>Camelimonas</taxon>
    </lineage>
</organism>
<feature type="domain" description="Glutamine amidotransferase" evidence="2">
    <location>
        <begin position="3"/>
        <end position="190"/>
    </location>
</feature>
<dbReference type="PRINTS" id="PR00097">
    <property type="entry name" value="ANTSNTHASEII"/>
</dbReference>
<dbReference type="GO" id="GO:0004049">
    <property type="term" value="F:anthranilate synthase activity"/>
    <property type="evidence" value="ECO:0007669"/>
    <property type="project" value="TreeGrafter"/>
</dbReference>
<dbReference type="PROSITE" id="PS51273">
    <property type="entry name" value="GATASE_TYPE_1"/>
    <property type="match status" value="1"/>
</dbReference>
<gene>
    <name evidence="3" type="ORF">EV666_101299</name>
</gene>
<keyword evidence="4" id="KW-1185">Reference proteome</keyword>
<dbReference type="OrthoDB" id="9803598at2"/>
<dbReference type="FunFam" id="3.40.50.880:FF:000003">
    <property type="entry name" value="Anthranilate synthase component II"/>
    <property type="match status" value="1"/>
</dbReference>
<dbReference type="PRINTS" id="PR00099">
    <property type="entry name" value="CPSGATASE"/>
</dbReference>
<evidence type="ECO:0000313" key="4">
    <source>
        <dbReference type="Proteomes" id="UP000294881"/>
    </source>
</evidence>
<name>A0A4R2GXS2_9HYPH</name>
<dbReference type="InterPro" id="IPR006221">
    <property type="entry name" value="TrpG/PapA_dom"/>
</dbReference>
<dbReference type="PRINTS" id="PR00096">
    <property type="entry name" value="GATASE"/>
</dbReference>
<dbReference type="Gene3D" id="3.40.50.880">
    <property type="match status" value="1"/>
</dbReference>
<dbReference type="NCBIfam" id="TIGR00566">
    <property type="entry name" value="trpG_papA"/>
    <property type="match status" value="1"/>
</dbReference>
<protein>
    <submittedName>
        <fullName evidence="3">Para-aminobenzoate synthetase component 2</fullName>
    </submittedName>
</protein>
<evidence type="ECO:0000259" key="2">
    <source>
        <dbReference type="Pfam" id="PF00117"/>
    </source>
</evidence>